<dbReference type="AlphaFoldDB" id="A0AB34JUB2"/>
<feature type="region of interest" description="Disordered" evidence="1">
    <location>
        <begin position="196"/>
        <end position="278"/>
    </location>
</feature>
<organism evidence="2 3">
    <name type="scientific">Prymnesium parvum</name>
    <name type="common">Toxic golden alga</name>
    <dbReference type="NCBI Taxonomy" id="97485"/>
    <lineage>
        <taxon>Eukaryota</taxon>
        <taxon>Haptista</taxon>
        <taxon>Haptophyta</taxon>
        <taxon>Prymnesiophyceae</taxon>
        <taxon>Prymnesiales</taxon>
        <taxon>Prymnesiaceae</taxon>
        <taxon>Prymnesium</taxon>
    </lineage>
</organism>
<feature type="region of interest" description="Disordered" evidence="1">
    <location>
        <begin position="84"/>
        <end position="110"/>
    </location>
</feature>
<dbReference type="Proteomes" id="UP001515480">
    <property type="component" value="Unassembled WGS sequence"/>
</dbReference>
<feature type="region of interest" description="Disordered" evidence="1">
    <location>
        <begin position="300"/>
        <end position="415"/>
    </location>
</feature>
<feature type="compositionally biased region" description="Basic and acidic residues" evidence="1">
    <location>
        <begin position="301"/>
        <end position="310"/>
    </location>
</feature>
<keyword evidence="3" id="KW-1185">Reference proteome</keyword>
<reference evidence="2 3" key="1">
    <citation type="journal article" date="2024" name="Science">
        <title>Giant polyketide synthase enzymes in the biosynthesis of giant marine polyether toxins.</title>
        <authorList>
            <person name="Fallon T.R."/>
            <person name="Shende V.V."/>
            <person name="Wierzbicki I.H."/>
            <person name="Pendleton A.L."/>
            <person name="Watervoot N.F."/>
            <person name="Auber R.P."/>
            <person name="Gonzalez D.J."/>
            <person name="Wisecaver J.H."/>
            <person name="Moore B.S."/>
        </authorList>
    </citation>
    <scope>NUCLEOTIDE SEQUENCE [LARGE SCALE GENOMIC DNA]</scope>
    <source>
        <strain evidence="2 3">12B1</strain>
    </source>
</reference>
<comment type="caution">
    <text evidence="2">The sequence shown here is derived from an EMBL/GenBank/DDBJ whole genome shotgun (WGS) entry which is preliminary data.</text>
</comment>
<evidence type="ECO:0000313" key="3">
    <source>
        <dbReference type="Proteomes" id="UP001515480"/>
    </source>
</evidence>
<dbReference type="EMBL" id="JBGBPQ010000005">
    <property type="protein sequence ID" value="KAL1524236.1"/>
    <property type="molecule type" value="Genomic_DNA"/>
</dbReference>
<accession>A0AB34JUB2</accession>
<gene>
    <name evidence="2" type="ORF">AB1Y20_019141</name>
</gene>
<feature type="compositionally biased region" description="Basic and acidic residues" evidence="1">
    <location>
        <begin position="381"/>
        <end position="390"/>
    </location>
</feature>
<name>A0AB34JUB2_PRYPA</name>
<feature type="compositionally biased region" description="Polar residues" evidence="1">
    <location>
        <begin position="222"/>
        <end position="234"/>
    </location>
</feature>
<evidence type="ECO:0000256" key="1">
    <source>
        <dbReference type="SAM" id="MobiDB-lite"/>
    </source>
</evidence>
<protein>
    <submittedName>
        <fullName evidence="2">Uncharacterized protein</fullName>
    </submittedName>
</protein>
<feature type="compositionally biased region" description="Polar residues" evidence="1">
    <location>
        <begin position="391"/>
        <end position="401"/>
    </location>
</feature>
<proteinExistence type="predicted"/>
<evidence type="ECO:0000313" key="2">
    <source>
        <dbReference type="EMBL" id="KAL1524236.1"/>
    </source>
</evidence>
<sequence length="661" mass="70676">MWMALSAEQEIGQLRKQRSPYHRSRHGIEPIWPIGGRARVALGRRPLRRNPPPKLASVDMPAMMIAATPSSPTQREHHFGEQAALPPINPSASGVPARSKGSADSSTRISQGYLSRRPVFPVFSRGAQPTSQLLPQLLPSSAVLNCAGNELEKEGHGCGGWEASHTQRRASPGFVGRPAVNSPSQHLPRMMIQTSPAEFRSRSDSTDAAPAAGSPPNDPGQRISSGRSVMSTSRGRGAPNAPQRSGSFRDPLNFQISSPKKLETRKRKAAAKQPSKAGALPLAFSTAVCGKQPLRAISKTEVLEPPHESTLETSGAPAAAISSEGAPHKEPTTPSSGLPVVGTPESKKAKQPSTVESADRAMPPAEEHAVKIANPLPKAADVTKIDERSRQTALDSDTQNAADKDAGDAKLSPMADSGSEEVARVMDSCATEDVVVTLDVAANDAELPTLTALINGALPKAPPGSLQQQADSIMMLLRADWKGASAVDDVESRVHATLLFFERLSHKAASLKSLQGTLLQALVAHLAAEQQRIRAEEERQWRIEELAAARAEAEAAGEEFCPPEVDMDEDRRMLRSGGAGLSGAQKAVLDQLSKEEVSYYSQEADAMKKLVRIKVEDDNDLATARRAVAEAGHFILLLRSEATERGLSTNELLKKCEYGEA</sequence>